<evidence type="ECO:0008006" key="4">
    <source>
        <dbReference type="Google" id="ProtNLM"/>
    </source>
</evidence>
<gene>
    <name evidence="2" type="ORF">PLOB_00016920</name>
</gene>
<feature type="transmembrane region" description="Helical" evidence="1">
    <location>
        <begin position="73"/>
        <end position="92"/>
    </location>
</feature>
<feature type="transmembrane region" description="Helical" evidence="1">
    <location>
        <begin position="167"/>
        <end position="191"/>
    </location>
</feature>
<name>A0ABN8R7P1_9CNID</name>
<feature type="transmembrane region" description="Helical" evidence="1">
    <location>
        <begin position="312"/>
        <end position="332"/>
    </location>
</feature>
<feature type="transmembrane region" description="Helical" evidence="1">
    <location>
        <begin position="126"/>
        <end position="146"/>
    </location>
</feature>
<keyword evidence="1" id="KW-0812">Transmembrane</keyword>
<keyword evidence="1" id="KW-0472">Membrane</keyword>
<evidence type="ECO:0000256" key="1">
    <source>
        <dbReference type="SAM" id="Phobius"/>
    </source>
</evidence>
<comment type="caution">
    <text evidence="2">The sequence shown here is derived from an EMBL/GenBank/DDBJ whole genome shotgun (WGS) entry which is preliminary data.</text>
</comment>
<accession>A0ABN8R7P1</accession>
<proteinExistence type="predicted"/>
<sequence length="408" mass="46399">MEKRDLVGREEIINNEPNDREMKPLLVPTQPIYVKFRQGRETLAPVKSGEFALNVFKVCFSSVGLWNHQAWNFIPRVLLATVCLYQVSYSLYFDVLDKCRLNYKNETEKEKIAMEHSTYTEHIAEALLNLASVSSFLVFTGCFMVAKRKRSACVLPSLSTIENNDRKITLTLFAFFIFTTLLLASAIGLLYNTSIEIKLVEGSFCRHILVAAIAVQFLLHWVALNICHIFAFSSLALGTFAKDALRLIQNLQNGTLDDVIRIHEDLCSVVFSTASAYSVWFVLHWFTYGAGIPVAIIFVSRGLELIPVLDRLHVSLYLVCLFYLFLLPSVCAARITNHCLGICEEINHTTSDDWNEGHPFKDRHNIALFVSYAKERRCGFKIGKITFNASLAWVSFFFGLTALLFHFF</sequence>
<organism evidence="2 3">
    <name type="scientific">Porites lobata</name>
    <dbReference type="NCBI Taxonomy" id="104759"/>
    <lineage>
        <taxon>Eukaryota</taxon>
        <taxon>Metazoa</taxon>
        <taxon>Cnidaria</taxon>
        <taxon>Anthozoa</taxon>
        <taxon>Hexacorallia</taxon>
        <taxon>Scleractinia</taxon>
        <taxon>Fungiina</taxon>
        <taxon>Poritidae</taxon>
        <taxon>Porites</taxon>
    </lineage>
</organism>
<evidence type="ECO:0000313" key="3">
    <source>
        <dbReference type="Proteomes" id="UP001159405"/>
    </source>
</evidence>
<dbReference type="Proteomes" id="UP001159405">
    <property type="component" value="Unassembled WGS sequence"/>
</dbReference>
<keyword evidence="1" id="KW-1133">Transmembrane helix</keyword>
<evidence type="ECO:0000313" key="2">
    <source>
        <dbReference type="EMBL" id="CAH3175413.1"/>
    </source>
</evidence>
<keyword evidence="3" id="KW-1185">Reference proteome</keyword>
<feature type="transmembrane region" description="Helical" evidence="1">
    <location>
        <begin position="211"/>
        <end position="237"/>
    </location>
</feature>
<feature type="transmembrane region" description="Helical" evidence="1">
    <location>
        <begin position="279"/>
        <end position="300"/>
    </location>
</feature>
<dbReference type="EMBL" id="CALNXK010000200">
    <property type="protein sequence ID" value="CAH3175413.1"/>
    <property type="molecule type" value="Genomic_DNA"/>
</dbReference>
<reference evidence="2 3" key="1">
    <citation type="submission" date="2022-05" db="EMBL/GenBank/DDBJ databases">
        <authorList>
            <consortium name="Genoscope - CEA"/>
            <person name="William W."/>
        </authorList>
    </citation>
    <scope>NUCLEOTIDE SEQUENCE [LARGE SCALE GENOMIC DNA]</scope>
</reference>
<protein>
    <recommendedName>
        <fullName evidence="4">Gustatory receptor</fullName>
    </recommendedName>
</protein>
<feature type="transmembrane region" description="Helical" evidence="1">
    <location>
        <begin position="385"/>
        <end position="407"/>
    </location>
</feature>